<comment type="caution">
    <text evidence="2">The sequence shown here is derived from an EMBL/GenBank/DDBJ whole genome shotgun (WGS) entry which is preliminary data.</text>
</comment>
<proteinExistence type="predicted"/>
<dbReference type="AlphaFoldDB" id="A0A9P8UK24"/>
<organism evidence="2 3">
    <name type="scientific">Truncatella angustata</name>
    <dbReference type="NCBI Taxonomy" id="152316"/>
    <lineage>
        <taxon>Eukaryota</taxon>
        <taxon>Fungi</taxon>
        <taxon>Dikarya</taxon>
        <taxon>Ascomycota</taxon>
        <taxon>Pezizomycotina</taxon>
        <taxon>Sordariomycetes</taxon>
        <taxon>Xylariomycetidae</taxon>
        <taxon>Amphisphaeriales</taxon>
        <taxon>Sporocadaceae</taxon>
        <taxon>Truncatella</taxon>
    </lineage>
</organism>
<evidence type="ECO:0000313" key="2">
    <source>
        <dbReference type="EMBL" id="KAH6653604.1"/>
    </source>
</evidence>
<keyword evidence="1" id="KW-0472">Membrane</keyword>
<accession>A0A9P8UK24</accession>
<keyword evidence="1" id="KW-1133">Transmembrane helix</keyword>
<dbReference type="RefSeq" id="XP_045957881.1">
    <property type="nucleotide sequence ID" value="XM_046100286.1"/>
</dbReference>
<dbReference type="GeneID" id="70129178"/>
<sequence>MYNDAKAKRMTPYEAFETDVRNDKQEKYLRAKSIQDLVQWAWSILLASLVLVVWFSGATRDNHAMLFRLGHQVRSTDEAFEKYVESSPKAASICREEQDHVSLKDFFAKLFCLP</sequence>
<protein>
    <submittedName>
        <fullName evidence="2">Uncharacterized protein</fullName>
    </submittedName>
</protein>
<dbReference type="Proteomes" id="UP000758603">
    <property type="component" value="Unassembled WGS sequence"/>
</dbReference>
<evidence type="ECO:0000313" key="3">
    <source>
        <dbReference type="Proteomes" id="UP000758603"/>
    </source>
</evidence>
<reference evidence="2" key="1">
    <citation type="journal article" date="2021" name="Nat. Commun.">
        <title>Genetic determinants of endophytism in the Arabidopsis root mycobiome.</title>
        <authorList>
            <person name="Mesny F."/>
            <person name="Miyauchi S."/>
            <person name="Thiergart T."/>
            <person name="Pickel B."/>
            <person name="Atanasova L."/>
            <person name="Karlsson M."/>
            <person name="Huettel B."/>
            <person name="Barry K.W."/>
            <person name="Haridas S."/>
            <person name="Chen C."/>
            <person name="Bauer D."/>
            <person name="Andreopoulos W."/>
            <person name="Pangilinan J."/>
            <person name="LaButti K."/>
            <person name="Riley R."/>
            <person name="Lipzen A."/>
            <person name="Clum A."/>
            <person name="Drula E."/>
            <person name="Henrissat B."/>
            <person name="Kohler A."/>
            <person name="Grigoriev I.V."/>
            <person name="Martin F.M."/>
            <person name="Hacquard S."/>
        </authorList>
    </citation>
    <scope>NUCLEOTIDE SEQUENCE</scope>
    <source>
        <strain evidence="2">MPI-SDFR-AT-0073</strain>
    </source>
</reference>
<name>A0A9P8UK24_9PEZI</name>
<feature type="transmembrane region" description="Helical" evidence="1">
    <location>
        <begin position="37"/>
        <end position="57"/>
    </location>
</feature>
<keyword evidence="3" id="KW-1185">Reference proteome</keyword>
<keyword evidence="1" id="KW-0812">Transmembrane</keyword>
<evidence type="ECO:0000256" key="1">
    <source>
        <dbReference type="SAM" id="Phobius"/>
    </source>
</evidence>
<gene>
    <name evidence="2" type="ORF">BKA67DRAFT_537241</name>
</gene>
<dbReference type="EMBL" id="JAGPXC010000005">
    <property type="protein sequence ID" value="KAH6653604.1"/>
    <property type="molecule type" value="Genomic_DNA"/>
</dbReference>